<evidence type="ECO:0000256" key="2">
    <source>
        <dbReference type="ARBA" id="ARBA00022729"/>
    </source>
</evidence>
<keyword evidence="7" id="KW-0812">Transmembrane</keyword>
<evidence type="ECO:0000256" key="5">
    <source>
        <dbReference type="ARBA" id="ARBA00023288"/>
    </source>
</evidence>
<evidence type="ECO:0000256" key="3">
    <source>
        <dbReference type="ARBA" id="ARBA00023136"/>
    </source>
</evidence>
<keyword evidence="4" id="KW-0564">Palmitate</keyword>
<keyword evidence="1" id="KW-1003">Cell membrane</keyword>
<feature type="region of interest" description="Disordered" evidence="6">
    <location>
        <begin position="58"/>
        <end position="93"/>
    </location>
</feature>
<evidence type="ECO:0000256" key="4">
    <source>
        <dbReference type="ARBA" id="ARBA00023139"/>
    </source>
</evidence>
<reference evidence="8 9" key="1">
    <citation type="journal article" date="2019" name="Emerg. Microbes Infect.">
        <title>Comprehensive subspecies identification of 175 nontuberculous mycobacteria species based on 7547 genomic profiles.</title>
        <authorList>
            <person name="Matsumoto Y."/>
            <person name="Kinjo T."/>
            <person name="Motooka D."/>
            <person name="Nabeya D."/>
            <person name="Jung N."/>
            <person name="Uechi K."/>
            <person name="Horii T."/>
            <person name="Iida T."/>
            <person name="Fujita J."/>
            <person name="Nakamura S."/>
        </authorList>
    </citation>
    <scope>NUCLEOTIDE SEQUENCE [LARGE SCALE GENOMIC DNA]</scope>
    <source>
        <strain evidence="8 9">JCM 14233</strain>
    </source>
</reference>
<sequence>MSHEVDPGWPPPAGEPSDDVDTTPPTAESPSGRTLWLLAVLVTLVCIVAIVTFVGNNRRPGANHAPVTTASSPPTSAAPASTATGPGPCGPDEATAIAAALAKLPPDSKTGKPWNSTPESSNYNPCAELSAVVLTVQDATRSSPDQALMFHRGTFVGTATPKAYPFTHVEGPASTNNIVVLTYRTRQSCDACEDGILTTVGFRWEGDRVQMLDRPPELVDSPP</sequence>
<evidence type="ECO:0000313" key="8">
    <source>
        <dbReference type="EMBL" id="BBX76053.1"/>
    </source>
</evidence>
<proteinExistence type="predicted"/>
<evidence type="ECO:0000256" key="1">
    <source>
        <dbReference type="ARBA" id="ARBA00022475"/>
    </source>
</evidence>
<name>A0A7I7MX45_9MYCO</name>
<evidence type="ECO:0000256" key="6">
    <source>
        <dbReference type="SAM" id="MobiDB-lite"/>
    </source>
</evidence>
<keyword evidence="7" id="KW-1133">Transmembrane helix</keyword>
<feature type="transmembrane region" description="Helical" evidence="7">
    <location>
        <begin position="35"/>
        <end position="54"/>
    </location>
</feature>
<dbReference type="OrthoDB" id="3254867at2"/>
<dbReference type="Pfam" id="PF14041">
    <property type="entry name" value="Lipoprotein_21"/>
    <property type="match status" value="1"/>
</dbReference>
<evidence type="ECO:0000256" key="7">
    <source>
        <dbReference type="SAM" id="Phobius"/>
    </source>
</evidence>
<protein>
    <submittedName>
        <fullName evidence="8">Uncharacterized protein</fullName>
    </submittedName>
</protein>
<dbReference type="KEGG" id="mshj:MSHI_39590"/>
<dbReference type="InterPro" id="IPR025971">
    <property type="entry name" value="LppP/LprE"/>
</dbReference>
<feature type="region of interest" description="Disordered" evidence="6">
    <location>
        <begin position="1"/>
        <end position="31"/>
    </location>
</feature>
<dbReference type="Proteomes" id="UP000467236">
    <property type="component" value="Chromosome"/>
</dbReference>
<keyword evidence="3 7" id="KW-0472">Membrane</keyword>
<gene>
    <name evidence="8" type="ORF">MSHI_39590</name>
</gene>
<dbReference type="EMBL" id="AP022575">
    <property type="protein sequence ID" value="BBX76053.1"/>
    <property type="molecule type" value="Genomic_DNA"/>
</dbReference>
<evidence type="ECO:0000313" key="9">
    <source>
        <dbReference type="Proteomes" id="UP000467236"/>
    </source>
</evidence>
<keyword evidence="2" id="KW-0732">Signal</keyword>
<keyword evidence="5" id="KW-0449">Lipoprotein</keyword>
<dbReference type="AlphaFoldDB" id="A0A7I7MX45"/>
<organism evidence="8 9">
    <name type="scientific">Mycobacterium shinjukuense</name>
    <dbReference type="NCBI Taxonomy" id="398694"/>
    <lineage>
        <taxon>Bacteria</taxon>
        <taxon>Bacillati</taxon>
        <taxon>Actinomycetota</taxon>
        <taxon>Actinomycetes</taxon>
        <taxon>Mycobacteriales</taxon>
        <taxon>Mycobacteriaceae</taxon>
        <taxon>Mycobacterium</taxon>
    </lineage>
</organism>
<accession>A0A7I7MX45</accession>
<feature type="compositionally biased region" description="Low complexity" evidence="6">
    <location>
        <begin position="68"/>
        <end position="86"/>
    </location>
</feature>
<keyword evidence="9" id="KW-1185">Reference proteome</keyword>
<dbReference type="RefSeq" id="WP_083048537.1">
    <property type="nucleotide sequence ID" value="NZ_AP022575.1"/>
</dbReference>